<feature type="transmembrane region" description="Helical" evidence="1">
    <location>
        <begin position="61"/>
        <end position="81"/>
    </location>
</feature>
<keyword evidence="1" id="KW-0472">Membrane</keyword>
<feature type="transmembrane region" description="Helical" evidence="1">
    <location>
        <begin position="241"/>
        <end position="262"/>
    </location>
</feature>
<accession>A0A831LT37</accession>
<dbReference type="Proteomes" id="UP000886047">
    <property type="component" value="Unassembled WGS sequence"/>
</dbReference>
<proteinExistence type="predicted"/>
<dbReference type="Pfam" id="PF00892">
    <property type="entry name" value="EamA"/>
    <property type="match status" value="1"/>
</dbReference>
<dbReference type="AlphaFoldDB" id="A0A831LT37"/>
<dbReference type="EMBL" id="DSDK01000702">
    <property type="protein sequence ID" value="HDR52442.1"/>
    <property type="molecule type" value="Genomic_DNA"/>
</dbReference>
<dbReference type="SUPFAM" id="SSF103481">
    <property type="entry name" value="Multidrug resistance efflux transporter EmrE"/>
    <property type="match status" value="2"/>
</dbReference>
<feature type="domain" description="EamA" evidence="2">
    <location>
        <begin position="2"/>
        <end position="133"/>
    </location>
</feature>
<comment type="caution">
    <text evidence="3">The sequence shown here is derived from an EMBL/GenBank/DDBJ whole genome shotgun (WGS) entry which is preliminary data.</text>
</comment>
<feature type="transmembrane region" description="Helical" evidence="1">
    <location>
        <begin position="178"/>
        <end position="197"/>
    </location>
</feature>
<dbReference type="InterPro" id="IPR037185">
    <property type="entry name" value="EmrE-like"/>
</dbReference>
<feature type="transmembrane region" description="Helical" evidence="1">
    <location>
        <begin position="143"/>
        <end position="166"/>
    </location>
</feature>
<keyword evidence="1" id="KW-1133">Transmembrane helix</keyword>
<feature type="transmembrane region" description="Helical" evidence="1">
    <location>
        <begin position="209"/>
        <end position="229"/>
    </location>
</feature>
<evidence type="ECO:0000313" key="3">
    <source>
        <dbReference type="EMBL" id="HDR52442.1"/>
    </source>
</evidence>
<feature type="transmembrane region" description="Helical" evidence="1">
    <location>
        <begin position="6"/>
        <end position="24"/>
    </location>
</feature>
<protein>
    <recommendedName>
        <fullName evidence="2">EamA domain-containing protein</fullName>
    </recommendedName>
</protein>
<gene>
    <name evidence="3" type="ORF">ENN90_12615</name>
</gene>
<feature type="transmembrane region" description="Helical" evidence="1">
    <location>
        <begin position="269"/>
        <end position="284"/>
    </location>
</feature>
<name>A0A831LT37_9BACT</name>
<feature type="transmembrane region" description="Helical" evidence="1">
    <location>
        <begin position="93"/>
        <end position="110"/>
    </location>
</feature>
<dbReference type="InterPro" id="IPR000620">
    <property type="entry name" value="EamA_dom"/>
</dbReference>
<dbReference type="Gene3D" id="1.10.3730.20">
    <property type="match status" value="1"/>
</dbReference>
<feature type="transmembrane region" description="Helical" evidence="1">
    <location>
        <begin position="31"/>
        <end position="49"/>
    </location>
</feature>
<keyword evidence="1" id="KW-0812">Transmembrane</keyword>
<reference evidence="3" key="1">
    <citation type="journal article" date="2020" name="mSystems">
        <title>Genome- and Community-Level Interaction Insights into Carbon Utilization and Element Cycling Functions of Hydrothermarchaeota in Hydrothermal Sediment.</title>
        <authorList>
            <person name="Zhou Z."/>
            <person name="Liu Y."/>
            <person name="Xu W."/>
            <person name="Pan J."/>
            <person name="Luo Z.H."/>
            <person name="Li M."/>
        </authorList>
    </citation>
    <scope>NUCLEOTIDE SEQUENCE [LARGE SCALE GENOMIC DNA]</scope>
    <source>
        <strain evidence="3">SpSt-1217</strain>
    </source>
</reference>
<feature type="transmembrane region" description="Helical" evidence="1">
    <location>
        <begin position="116"/>
        <end position="134"/>
    </location>
</feature>
<sequence>MIFLAASIVSSTAIYVIFKWAGYFSCRLKTLIAVNYLTAAILGFGFFLRFNPAPFFTNNQWIPFAIALGILYIVMFFLIGASSQKAGVTVNTLANKLSLVFPVFFSLYWFNEPVSVWKIAGLITAVAAVLLTLYKKNIRSTNFLWFILPLAIFVGSGFTDSFIKFIQGTQISGGQTAAFSTFVFFVSFVCGAVAVAFRGKKDRKIAHLPTLLLGLLLGMANFGSLYFIISALNLSQIDSSLVFALNNMLIVALSATAGFVIFKEKMNRINVAGLIMAFISLYILL</sequence>
<organism evidence="3">
    <name type="scientific">Mariniphaga anaerophila</name>
    <dbReference type="NCBI Taxonomy" id="1484053"/>
    <lineage>
        <taxon>Bacteria</taxon>
        <taxon>Pseudomonadati</taxon>
        <taxon>Bacteroidota</taxon>
        <taxon>Bacteroidia</taxon>
        <taxon>Marinilabiliales</taxon>
        <taxon>Prolixibacteraceae</taxon>
        <taxon>Mariniphaga</taxon>
    </lineage>
</organism>
<evidence type="ECO:0000256" key="1">
    <source>
        <dbReference type="SAM" id="Phobius"/>
    </source>
</evidence>
<dbReference type="GO" id="GO:0016020">
    <property type="term" value="C:membrane"/>
    <property type="evidence" value="ECO:0007669"/>
    <property type="project" value="InterPro"/>
</dbReference>
<evidence type="ECO:0000259" key="2">
    <source>
        <dbReference type="Pfam" id="PF00892"/>
    </source>
</evidence>